<dbReference type="SMART" id="SM00267">
    <property type="entry name" value="GGDEF"/>
    <property type="match status" value="1"/>
</dbReference>
<dbReference type="CDD" id="cd01949">
    <property type="entry name" value="GGDEF"/>
    <property type="match status" value="1"/>
</dbReference>
<keyword evidence="2" id="KW-0973">c-di-GMP</keyword>
<feature type="domain" description="PAS" evidence="4">
    <location>
        <begin position="21"/>
        <end position="58"/>
    </location>
</feature>
<organism evidence="7 8">
    <name type="scientific">Stenotrophomonas acidaminiphila</name>
    <dbReference type="NCBI Taxonomy" id="128780"/>
    <lineage>
        <taxon>Bacteria</taxon>
        <taxon>Pseudomonadati</taxon>
        <taxon>Pseudomonadota</taxon>
        <taxon>Gammaproteobacteria</taxon>
        <taxon>Lysobacterales</taxon>
        <taxon>Lysobacteraceae</taxon>
        <taxon>Stenotrophomonas</taxon>
    </lineage>
</organism>
<dbReference type="Pfam" id="PF13188">
    <property type="entry name" value="PAS_8"/>
    <property type="match status" value="1"/>
</dbReference>
<dbReference type="SUPFAM" id="SSF55073">
    <property type="entry name" value="Nucleotide cyclase"/>
    <property type="match status" value="1"/>
</dbReference>
<evidence type="ECO:0000256" key="2">
    <source>
        <dbReference type="ARBA" id="ARBA00022636"/>
    </source>
</evidence>
<dbReference type="SMART" id="SM00052">
    <property type="entry name" value="EAL"/>
    <property type="match status" value="1"/>
</dbReference>
<dbReference type="PATRIC" id="fig|128780.6.peg.2016"/>
<dbReference type="InterPro" id="IPR029016">
    <property type="entry name" value="GAF-like_dom_sf"/>
</dbReference>
<evidence type="ECO:0000313" key="7">
    <source>
        <dbReference type="EMBL" id="ALJ28384.1"/>
    </source>
</evidence>
<dbReference type="EC" id="3.1.4.52" evidence="1"/>
<dbReference type="RefSeq" id="WP_082394003.1">
    <property type="nucleotide sequence ID" value="NZ_DAMDNZ010000005.1"/>
</dbReference>
<dbReference type="InterPro" id="IPR029787">
    <property type="entry name" value="Nucleotide_cyclase"/>
</dbReference>
<dbReference type="PANTHER" id="PTHR44757">
    <property type="entry name" value="DIGUANYLATE CYCLASE DGCP"/>
    <property type="match status" value="1"/>
</dbReference>
<dbReference type="Pfam" id="PF00990">
    <property type="entry name" value="GGDEF"/>
    <property type="match status" value="1"/>
</dbReference>
<dbReference type="PANTHER" id="PTHR44757:SF2">
    <property type="entry name" value="BIOFILM ARCHITECTURE MAINTENANCE PROTEIN MBAA"/>
    <property type="match status" value="1"/>
</dbReference>
<sequence>MSPADPPGPQAAPPEPPGTSAETALRQCLQNAPDGIVLLDRDARVVFGNGKACELLGIGASAAPLALPELLTPEERERWLQYPPAPLLLAAQARPGRPGDLWLCAGEGCLRGMAVLRPADARMYEQAHIHLLSQALDSSDNAIFLCDDQSRIRYVNAGFVRMLGYAPEEALGKQPRELIRGPHTDVATLDRLGEQHRAGRAHREHLLGYCKDGSPLWLSVVATPLADASGSLVNVFTDITEAKTHEVLNGKVLDALVREEPLATTMALMCQEVERVAPDLRVVVTRGEADGQLCTLAAPAPLMAAGASGWEHPACMQALRRGRAVVIEDIASAPLFDSQRDALLALGLRACWSNPIRSTAGQVLGTLAFHCHRPGPPTAWHRRLADLCLHLCALALEREQARSRMHRLAFYDVLTGLPNRLMFNALSEQPLIQAEQQGTPMALLFVTLDRFKRINESQGHAAADGLLRDLARRLHDIVGPESVVARQVADEFTVLVPCCAQHQAAALCEQLLAMIATPTVVGSMTLHASASIGVAMFPEDGRAMETLLRHADLAMRRAKDEGGGRFRFFSADMNQLAQERLLLEATLRDSLRQGGLRLHYQPQVRGDGRGLYGVEALLRWRHPHLGDIPPNRFVPLAEECGLMAELSHWVMEEACRQHADWRRRGLAIPRVAVNLSASAFELPSLVEQVRQLLERHGLSPGSLVLEITESVMLSAQPQVSANLHALHALGVRLSLDDFGTGYSSLSHLHRLPISEMKLDRSFISEIGHDPAASALILSVLRIGESLGKHVVAEGVETDAQRRFLIDNGSPALQGYLFSPALSPGALEQWLGERAYAPSPRH</sequence>
<dbReference type="Gene3D" id="3.30.450.40">
    <property type="match status" value="1"/>
</dbReference>
<evidence type="ECO:0000313" key="8">
    <source>
        <dbReference type="Proteomes" id="UP000061010"/>
    </source>
</evidence>
<dbReference type="InterPro" id="IPR012226">
    <property type="entry name" value="Diguanyl_cyclase/Pdiesterase"/>
</dbReference>
<dbReference type="SMART" id="SM00091">
    <property type="entry name" value="PAS"/>
    <property type="match status" value="2"/>
</dbReference>
<accession>A0A0S1AZY1</accession>
<dbReference type="InterPro" id="IPR001633">
    <property type="entry name" value="EAL_dom"/>
</dbReference>
<dbReference type="PROSITE" id="PS50887">
    <property type="entry name" value="GGDEF"/>
    <property type="match status" value="1"/>
</dbReference>
<dbReference type="PROSITE" id="PS50112">
    <property type="entry name" value="PAS"/>
    <property type="match status" value="2"/>
</dbReference>
<dbReference type="SUPFAM" id="SSF141868">
    <property type="entry name" value="EAL domain-like"/>
    <property type="match status" value="1"/>
</dbReference>
<dbReference type="KEGG" id="sacz:AOT14_20070"/>
<dbReference type="GO" id="GO:0071111">
    <property type="term" value="F:cyclic-guanylate-specific phosphodiesterase activity"/>
    <property type="evidence" value="ECO:0007669"/>
    <property type="project" value="UniProtKB-EC"/>
</dbReference>
<evidence type="ECO:0000259" key="4">
    <source>
        <dbReference type="PROSITE" id="PS50112"/>
    </source>
</evidence>
<evidence type="ECO:0000259" key="6">
    <source>
        <dbReference type="PROSITE" id="PS50887"/>
    </source>
</evidence>
<dbReference type="SUPFAM" id="SSF55781">
    <property type="entry name" value="GAF domain-like"/>
    <property type="match status" value="1"/>
</dbReference>
<dbReference type="FunFam" id="3.20.20.450:FF:000001">
    <property type="entry name" value="Cyclic di-GMP phosphodiesterase yahA"/>
    <property type="match status" value="1"/>
</dbReference>
<protein>
    <recommendedName>
        <fullName evidence="1">cyclic-guanylate-specific phosphodiesterase</fullName>
        <ecNumber evidence="1">3.1.4.52</ecNumber>
    </recommendedName>
</protein>
<dbReference type="Pfam" id="PF13426">
    <property type="entry name" value="PAS_9"/>
    <property type="match status" value="1"/>
</dbReference>
<dbReference type="EMBL" id="CP012900">
    <property type="protein sequence ID" value="ALJ28384.1"/>
    <property type="molecule type" value="Genomic_DNA"/>
</dbReference>
<dbReference type="InterPro" id="IPR000014">
    <property type="entry name" value="PAS"/>
</dbReference>
<evidence type="ECO:0000256" key="1">
    <source>
        <dbReference type="ARBA" id="ARBA00012282"/>
    </source>
</evidence>
<feature type="compositionally biased region" description="Pro residues" evidence="3">
    <location>
        <begin position="1"/>
        <end position="17"/>
    </location>
</feature>
<dbReference type="InterPro" id="IPR052155">
    <property type="entry name" value="Biofilm_reg_signaling"/>
</dbReference>
<evidence type="ECO:0000256" key="3">
    <source>
        <dbReference type="SAM" id="MobiDB-lite"/>
    </source>
</evidence>
<name>A0A0S1AZY1_9GAMM</name>
<dbReference type="InterPro" id="IPR000160">
    <property type="entry name" value="GGDEF_dom"/>
</dbReference>
<dbReference type="Gene3D" id="3.30.450.20">
    <property type="entry name" value="PAS domain"/>
    <property type="match status" value="2"/>
</dbReference>
<dbReference type="InterPro" id="IPR035919">
    <property type="entry name" value="EAL_sf"/>
</dbReference>
<feature type="domain" description="GGDEF" evidence="6">
    <location>
        <begin position="439"/>
        <end position="571"/>
    </location>
</feature>
<dbReference type="PROSITE" id="PS50883">
    <property type="entry name" value="EAL"/>
    <property type="match status" value="1"/>
</dbReference>
<dbReference type="NCBIfam" id="TIGR00229">
    <property type="entry name" value="sensory_box"/>
    <property type="match status" value="1"/>
</dbReference>
<keyword evidence="8" id="KW-1185">Reference proteome</keyword>
<dbReference type="OrthoDB" id="9804951at2"/>
<feature type="domain" description="PAS" evidence="4">
    <location>
        <begin position="128"/>
        <end position="174"/>
    </location>
</feature>
<dbReference type="CDD" id="cd00130">
    <property type="entry name" value="PAS"/>
    <property type="match status" value="1"/>
</dbReference>
<feature type="region of interest" description="Disordered" evidence="3">
    <location>
        <begin position="1"/>
        <end position="21"/>
    </location>
</feature>
<gene>
    <name evidence="7" type="primary">pdeA_2</name>
    <name evidence="7" type="ORF">AOT14_20070</name>
</gene>
<dbReference type="AlphaFoldDB" id="A0A0S1AZY1"/>
<dbReference type="Pfam" id="PF00563">
    <property type="entry name" value="EAL"/>
    <property type="match status" value="1"/>
</dbReference>
<dbReference type="PIRSF" id="PIRSF005925">
    <property type="entry name" value="Dos"/>
    <property type="match status" value="1"/>
</dbReference>
<evidence type="ECO:0000259" key="5">
    <source>
        <dbReference type="PROSITE" id="PS50883"/>
    </source>
</evidence>
<reference evidence="7 8" key="1">
    <citation type="journal article" date="2015" name="Genome Announc.">
        <title>Complete Genome Sequencing of Stenotrophomonas acidaminiphila ZAC14D2_NAIMI4_2, a Multidrug-Resistant Strain Isolated from Sediments of a Polluted River in Mexico, Uncovers New Antibiotic Resistance Genes and a Novel Class-II Lasso Peptide Biosynthesis Gene Cluster.</title>
        <authorList>
            <person name="Vinuesa P."/>
            <person name="Ochoa-Sanchez L.E."/>
        </authorList>
    </citation>
    <scope>NUCLEOTIDE SEQUENCE [LARGE SCALE GENOMIC DNA]</scope>
    <source>
        <strain evidence="7 8">ZAC14D2_NAIMI4_2</strain>
    </source>
</reference>
<dbReference type="NCBIfam" id="TIGR00254">
    <property type="entry name" value="GGDEF"/>
    <property type="match status" value="1"/>
</dbReference>
<dbReference type="InterPro" id="IPR003018">
    <property type="entry name" value="GAF"/>
</dbReference>
<dbReference type="Gene3D" id="3.30.70.270">
    <property type="match status" value="1"/>
</dbReference>
<dbReference type="InterPro" id="IPR035965">
    <property type="entry name" value="PAS-like_dom_sf"/>
</dbReference>
<dbReference type="InterPro" id="IPR043128">
    <property type="entry name" value="Rev_trsase/Diguanyl_cyclase"/>
</dbReference>
<dbReference type="Pfam" id="PF01590">
    <property type="entry name" value="GAF"/>
    <property type="match status" value="1"/>
</dbReference>
<dbReference type="CDD" id="cd01948">
    <property type="entry name" value="EAL"/>
    <property type="match status" value="1"/>
</dbReference>
<proteinExistence type="predicted"/>
<dbReference type="SUPFAM" id="SSF55785">
    <property type="entry name" value="PYP-like sensor domain (PAS domain)"/>
    <property type="match status" value="2"/>
</dbReference>
<dbReference type="Gene3D" id="3.20.20.450">
    <property type="entry name" value="EAL domain"/>
    <property type="match status" value="1"/>
</dbReference>
<dbReference type="Proteomes" id="UP000061010">
    <property type="component" value="Chromosome"/>
</dbReference>
<dbReference type="SMART" id="SM00065">
    <property type="entry name" value="GAF"/>
    <property type="match status" value="1"/>
</dbReference>
<feature type="domain" description="EAL" evidence="5">
    <location>
        <begin position="580"/>
        <end position="834"/>
    </location>
</feature>